<protein>
    <recommendedName>
        <fullName evidence="4">General secretion pathway GspH domain-containing protein</fullName>
    </recommendedName>
</protein>
<dbReference type="Pfam" id="PF07963">
    <property type="entry name" value="N_methyl"/>
    <property type="match status" value="1"/>
</dbReference>
<dbReference type="SUPFAM" id="SSF54523">
    <property type="entry name" value="Pili subunits"/>
    <property type="match status" value="1"/>
</dbReference>
<keyword evidence="1" id="KW-0472">Membrane</keyword>
<dbReference type="NCBIfam" id="TIGR02532">
    <property type="entry name" value="IV_pilin_GFxxxE"/>
    <property type="match status" value="1"/>
</dbReference>
<keyword evidence="1" id="KW-0812">Transmembrane</keyword>
<comment type="caution">
    <text evidence="2">The sequence shown here is derived from an EMBL/GenBank/DDBJ whole genome shotgun (WGS) entry which is preliminary data.</text>
</comment>
<feature type="transmembrane region" description="Helical" evidence="1">
    <location>
        <begin position="6"/>
        <end position="27"/>
    </location>
</feature>
<dbReference type="AlphaFoldDB" id="A0A1F6DMT8"/>
<reference evidence="2 3" key="1">
    <citation type="journal article" date="2016" name="Nat. Commun.">
        <title>Thousands of microbial genomes shed light on interconnected biogeochemical processes in an aquifer system.</title>
        <authorList>
            <person name="Anantharaman K."/>
            <person name="Brown C.T."/>
            <person name="Hug L.A."/>
            <person name="Sharon I."/>
            <person name="Castelle C.J."/>
            <person name="Probst A.J."/>
            <person name="Thomas B.C."/>
            <person name="Singh A."/>
            <person name="Wilkins M.J."/>
            <person name="Karaoz U."/>
            <person name="Brodie E.L."/>
            <person name="Williams K.H."/>
            <person name="Hubbard S.S."/>
            <person name="Banfield J.F."/>
        </authorList>
    </citation>
    <scope>NUCLEOTIDE SEQUENCE [LARGE SCALE GENOMIC DNA]</scope>
</reference>
<evidence type="ECO:0008006" key="4">
    <source>
        <dbReference type="Google" id="ProtNLM"/>
    </source>
</evidence>
<dbReference type="EMBL" id="MFLI01000006">
    <property type="protein sequence ID" value="OGG62590.1"/>
    <property type="molecule type" value="Genomic_DNA"/>
</dbReference>
<evidence type="ECO:0000256" key="1">
    <source>
        <dbReference type="SAM" id="Phobius"/>
    </source>
</evidence>
<evidence type="ECO:0000313" key="2">
    <source>
        <dbReference type="EMBL" id="OGG62590.1"/>
    </source>
</evidence>
<dbReference type="PROSITE" id="PS00409">
    <property type="entry name" value="PROKAR_NTER_METHYL"/>
    <property type="match status" value="1"/>
</dbReference>
<gene>
    <name evidence="2" type="ORF">A3C19_01260</name>
</gene>
<keyword evidence="1" id="KW-1133">Transmembrane helix</keyword>
<proteinExistence type="predicted"/>
<dbReference type="InterPro" id="IPR012902">
    <property type="entry name" value="N_methyl_site"/>
</dbReference>
<dbReference type="InterPro" id="IPR045584">
    <property type="entry name" value="Pilin-like"/>
</dbReference>
<accession>A0A1F6DMT8</accession>
<sequence length="204" mass="21137">MESGRGFTLVELIVVLTIIGVITVVTLNSQSSFNKSLILSNTAYDIALTLRSAETFGINSRAANALPTSSAGYGVHFDTSTEEASRTILLFADTKGDISCGGQRPDCKPGNHEYDAVGDTLVQTYTLGNGVTVNGLYADGEPVGSLDVVFERPNPDAFMSADGSYSDINPVTAACITITSPQGGTRYITVAASGAIAANAPSCP</sequence>
<organism evidence="2 3">
    <name type="scientific">Candidatus Kaiserbacteria bacterium RIFCSPHIGHO2_02_FULL_54_22</name>
    <dbReference type="NCBI Taxonomy" id="1798495"/>
    <lineage>
        <taxon>Bacteria</taxon>
        <taxon>Candidatus Kaiseribacteriota</taxon>
    </lineage>
</organism>
<dbReference type="STRING" id="1798495.A3C19_01260"/>
<dbReference type="Proteomes" id="UP000178532">
    <property type="component" value="Unassembled WGS sequence"/>
</dbReference>
<evidence type="ECO:0000313" key="3">
    <source>
        <dbReference type="Proteomes" id="UP000178532"/>
    </source>
</evidence>
<name>A0A1F6DMT8_9BACT</name>